<organism evidence="4 5">
    <name type="scientific">Planctomicrobium piriforme</name>
    <dbReference type="NCBI Taxonomy" id="1576369"/>
    <lineage>
        <taxon>Bacteria</taxon>
        <taxon>Pseudomonadati</taxon>
        <taxon>Planctomycetota</taxon>
        <taxon>Planctomycetia</taxon>
        <taxon>Planctomycetales</taxon>
        <taxon>Planctomycetaceae</taxon>
        <taxon>Planctomicrobium</taxon>
    </lineage>
</organism>
<evidence type="ECO:0000313" key="5">
    <source>
        <dbReference type="Proteomes" id="UP000199518"/>
    </source>
</evidence>
<dbReference type="Proteomes" id="UP000199518">
    <property type="component" value="Unassembled WGS sequence"/>
</dbReference>
<dbReference type="InterPro" id="IPR039448">
    <property type="entry name" value="Beta_helix"/>
</dbReference>
<dbReference type="STRING" id="1576369.SAMN05421753_11880"/>
<dbReference type="AlphaFoldDB" id="A0A1I3QHZ8"/>
<evidence type="ECO:0000256" key="1">
    <source>
        <dbReference type="SAM" id="SignalP"/>
    </source>
</evidence>
<dbReference type="InterPro" id="IPR006626">
    <property type="entry name" value="PbH1"/>
</dbReference>
<dbReference type="PANTHER" id="PTHR36453">
    <property type="entry name" value="SECRETED PROTEIN-RELATED"/>
    <property type="match status" value="1"/>
</dbReference>
<name>A0A1I3QHZ8_9PLAN</name>
<keyword evidence="5" id="KW-1185">Reference proteome</keyword>
<dbReference type="InterPro" id="IPR011050">
    <property type="entry name" value="Pectin_lyase_fold/virulence"/>
</dbReference>
<dbReference type="OrthoDB" id="227157at2"/>
<sequence>MNPLLRVFVLNCLVCSISSAADVQLSPNGPIRTPQAARDAARAAAKPARVIVGDGEYALTEPLVLGAEDSQVTWLAAPGAKPVFNAGQAITGWTRGEGGVWKAKVPEAKAGKWDFEQLWVNDRRATRARTPNKGFFNIAGAAGPKVFPGVEETKYRAFTIAPEHFEILEAIPASQRDGALMTVMHAWAVGQCRIEALDDATQSVLIKGKSAYRFVEIEPDQRYWVENFAAALDAPGEWFLDKQQGELLYRPLPGEDMTKAAVVAPVANQFVVMKNAREIRFQGLKFLHGNYLYPAEGLHDRQASTQIDGCVDIENGTGVHFENCEIGHAGRYGVYFRNGCSDCSLRHCHLHDLGGGGVRIGETQRPSEERLNHHIVVDDCIIQHAGRLHPSACGVTLTHAQHCEITHCDIGDLFYTGVSTGWNWGYGESLSRDNTVENNHIHHLGWAYLSDMGGFYNLGNAPGTAVRGNHVHHIASHRYGGWGLYTDEGSTDVLMENNLVHDTSNSGFHQHYGFHNHVRNNIFAFGQSSQVQRSRNESHLSFIFEHNIVVWDPASPLFDGGEANWKLNETADKGDPRDPAIFRSNLYWPTDGKTPQFLTKAHYTWDEWRKMGRDAGSLFADPKFEDLAKRDFRLKQDSPASKIGFKPWDLNVAGVRRDGPEGATWRQLAAQGHEYPTWDAEAQPWPAPDFKIELQTFESIPPGVIGLHNATYNKENKGESIGVSEEAASPIPVGKGTAASKRSLKIQDAPNLSQTFCPILDVPTNWDAGTMKASFDAMAQPGADWFFEMRTSGGGEYGAGPMVSWKNGVLSAGLGDKTKLAEIPPGEWIRVAVTATTGKGSFDVTVTRQNGAKKDFKKIPCKPEWNQAHYLLWSALGTTQTAFFLDNVSLTREAK</sequence>
<evidence type="ECO:0000313" key="4">
    <source>
        <dbReference type="EMBL" id="SFJ32957.1"/>
    </source>
</evidence>
<dbReference type="Pfam" id="PF21231">
    <property type="entry name" value="GH141_M"/>
    <property type="match status" value="1"/>
</dbReference>
<feature type="domain" description="GH141-like insertion" evidence="3">
    <location>
        <begin position="98"/>
        <end position="251"/>
    </location>
</feature>
<gene>
    <name evidence="4" type="ORF">SAMN05421753_11880</name>
</gene>
<feature type="signal peptide" evidence="1">
    <location>
        <begin position="1"/>
        <end position="20"/>
    </location>
</feature>
<dbReference type="InterPro" id="IPR012334">
    <property type="entry name" value="Pectin_lyas_fold"/>
</dbReference>
<reference evidence="5" key="1">
    <citation type="submission" date="2016-10" db="EMBL/GenBank/DDBJ databases">
        <authorList>
            <person name="Varghese N."/>
            <person name="Submissions S."/>
        </authorList>
    </citation>
    <scope>NUCLEOTIDE SEQUENCE [LARGE SCALE GENOMIC DNA]</scope>
    <source>
        <strain evidence="5">DSM 26348</strain>
    </source>
</reference>
<proteinExistence type="predicted"/>
<dbReference type="SUPFAM" id="SSF51126">
    <property type="entry name" value="Pectin lyase-like"/>
    <property type="match status" value="1"/>
</dbReference>
<protein>
    <submittedName>
        <fullName evidence="4">Right handed beta helix region</fullName>
    </submittedName>
</protein>
<evidence type="ECO:0000259" key="3">
    <source>
        <dbReference type="Pfam" id="PF21231"/>
    </source>
</evidence>
<dbReference type="Gene3D" id="2.160.20.10">
    <property type="entry name" value="Single-stranded right-handed beta-helix, Pectin lyase-like"/>
    <property type="match status" value="2"/>
</dbReference>
<evidence type="ECO:0000259" key="2">
    <source>
        <dbReference type="Pfam" id="PF13229"/>
    </source>
</evidence>
<dbReference type="PANTHER" id="PTHR36453:SF1">
    <property type="entry name" value="RIGHT HANDED BETA HELIX DOMAIN-CONTAINING PROTEIN"/>
    <property type="match status" value="1"/>
</dbReference>
<dbReference type="EMBL" id="FOQD01000018">
    <property type="protein sequence ID" value="SFJ32957.1"/>
    <property type="molecule type" value="Genomic_DNA"/>
</dbReference>
<accession>A0A1I3QHZ8</accession>
<dbReference type="InterPro" id="IPR048482">
    <property type="entry name" value="GH141_ins"/>
</dbReference>
<dbReference type="SMART" id="SM00710">
    <property type="entry name" value="PbH1"/>
    <property type="match status" value="5"/>
</dbReference>
<feature type="chain" id="PRO_5011549764" evidence="1">
    <location>
        <begin position="21"/>
        <end position="895"/>
    </location>
</feature>
<dbReference type="Pfam" id="PF13229">
    <property type="entry name" value="Beta_helix"/>
    <property type="match status" value="1"/>
</dbReference>
<dbReference type="RefSeq" id="WP_092054880.1">
    <property type="nucleotide sequence ID" value="NZ_FOQD01000018.1"/>
</dbReference>
<keyword evidence="1" id="KW-0732">Signal</keyword>
<feature type="domain" description="Right handed beta helix" evidence="2">
    <location>
        <begin position="374"/>
        <end position="523"/>
    </location>
</feature>